<keyword evidence="3" id="KW-1185">Reference proteome</keyword>
<feature type="compositionally biased region" description="Basic and acidic residues" evidence="1">
    <location>
        <begin position="1"/>
        <end position="23"/>
    </location>
</feature>
<accession>A0A8H2VGY9</accession>
<comment type="caution">
    <text evidence="2">The sequence shown here is derived from an EMBL/GenBank/DDBJ whole genome shotgun (WGS) entry which is preliminary data.</text>
</comment>
<reference evidence="2 3" key="1">
    <citation type="submission" date="2020-05" db="EMBL/GenBank/DDBJ databases">
        <authorList>
            <person name="Casaregola S."/>
            <person name="Devillers H."/>
            <person name="Grondin C."/>
        </authorList>
    </citation>
    <scope>NUCLEOTIDE SEQUENCE [LARGE SCALE GENOMIC DNA]</scope>
    <source>
        <strain evidence="2 3">CLIB 1767</strain>
    </source>
</reference>
<proteinExistence type="predicted"/>
<dbReference type="GO" id="GO:0005680">
    <property type="term" value="C:anaphase-promoting complex"/>
    <property type="evidence" value="ECO:0007669"/>
    <property type="project" value="InterPro"/>
</dbReference>
<dbReference type="OrthoDB" id="4061647at2759"/>
<dbReference type="Proteomes" id="UP000644660">
    <property type="component" value="Unassembled WGS sequence"/>
</dbReference>
<gene>
    <name evidence="2" type="ORF">KABA2_06S06116</name>
</gene>
<sequence>MTDKREYTTNTSHNRDVNNRKLSGDPLFEMPPFPPWNNVEDRTTNERSLSTPLRRKMKRSLKVSIDNDSLETCPSIIVSDEDAKNELKNIEYDYQPFTTKKSISETKKKNWLSAETAEHCLVFHKEGHLQGAENYRPDIMIDCVTESASGSDILIDYPENIKDSYKNKVRKSKDIGNNMQNREHKSATKLLELKIFWENSDLLNHLDTDMVIRQNEILLRELDELINVKKQLKNRKHHTSLRERCEQILNGNDDF</sequence>
<dbReference type="EMBL" id="CAEFZW010000006">
    <property type="protein sequence ID" value="CAB4255469.1"/>
    <property type="molecule type" value="Genomic_DNA"/>
</dbReference>
<protein>
    <submittedName>
        <fullName evidence="2">Similar to Saccharomyces cerevisiae YLR102C APC9 Subunit of the Anaphase-Promoting Complex/Cyclosome (APC/C)</fullName>
    </submittedName>
</protein>
<dbReference type="InterPro" id="IPR024274">
    <property type="entry name" value="APC9"/>
</dbReference>
<name>A0A8H2VGY9_9SACH</name>
<dbReference type="GeneID" id="64858513"/>
<evidence type="ECO:0000256" key="1">
    <source>
        <dbReference type="SAM" id="MobiDB-lite"/>
    </source>
</evidence>
<organism evidence="2 3">
    <name type="scientific">Maudiozyma barnettii</name>
    <dbReference type="NCBI Taxonomy" id="61262"/>
    <lineage>
        <taxon>Eukaryota</taxon>
        <taxon>Fungi</taxon>
        <taxon>Dikarya</taxon>
        <taxon>Ascomycota</taxon>
        <taxon>Saccharomycotina</taxon>
        <taxon>Saccharomycetes</taxon>
        <taxon>Saccharomycetales</taxon>
        <taxon>Saccharomycetaceae</taxon>
        <taxon>Maudiozyma</taxon>
    </lineage>
</organism>
<dbReference type="RefSeq" id="XP_041407313.1">
    <property type="nucleotide sequence ID" value="XM_041551379.1"/>
</dbReference>
<feature type="region of interest" description="Disordered" evidence="1">
    <location>
        <begin position="1"/>
        <end position="51"/>
    </location>
</feature>
<dbReference type="Pfam" id="PF12856">
    <property type="entry name" value="ANAPC9"/>
    <property type="match status" value="1"/>
</dbReference>
<evidence type="ECO:0000313" key="3">
    <source>
        <dbReference type="Proteomes" id="UP000644660"/>
    </source>
</evidence>
<dbReference type="AlphaFoldDB" id="A0A8H2VGY9"/>
<evidence type="ECO:0000313" key="2">
    <source>
        <dbReference type="EMBL" id="CAB4255469.1"/>
    </source>
</evidence>